<dbReference type="Pfam" id="PF14534">
    <property type="entry name" value="DUF4440"/>
    <property type="match status" value="1"/>
</dbReference>
<dbReference type="Gene3D" id="3.10.450.50">
    <property type="match status" value="1"/>
</dbReference>
<name>A0A4R3YM64_9GAMM</name>
<sequence>MKNLSVLFCAVGAVAMAATVSAETPSISPQQAIGQALDASAAAWSAGDLKTFMELYERAPNTRYVSAKGVVEGYDAIEAMYASRFKTPGASGMGKLTLEVIDVKLLGSQYAFVIGRYHLKPETGDTVSGLTTLLFHKVGTRWLISADHSS</sequence>
<dbReference type="SUPFAM" id="SSF54427">
    <property type="entry name" value="NTF2-like"/>
    <property type="match status" value="1"/>
</dbReference>
<evidence type="ECO:0000259" key="2">
    <source>
        <dbReference type="Pfam" id="PF14534"/>
    </source>
</evidence>
<feature type="chain" id="PRO_5020780067" evidence="1">
    <location>
        <begin position="23"/>
        <end position="150"/>
    </location>
</feature>
<proteinExistence type="predicted"/>
<dbReference type="EMBL" id="SMCS01000005">
    <property type="protein sequence ID" value="TCV93396.1"/>
    <property type="molecule type" value="Genomic_DNA"/>
</dbReference>
<dbReference type="OrthoDB" id="120856at2"/>
<comment type="caution">
    <text evidence="3">The sequence shown here is derived from an EMBL/GenBank/DDBJ whole genome shotgun (WGS) entry which is preliminary data.</text>
</comment>
<keyword evidence="1" id="KW-0732">Signal</keyword>
<accession>A0A4R3YM64</accession>
<dbReference type="AlphaFoldDB" id="A0A4R3YM64"/>
<protein>
    <submittedName>
        <fullName evidence="3">Uncharacterized protein (TIGR02246 family)</fullName>
    </submittedName>
</protein>
<dbReference type="InterPro" id="IPR011944">
    <property type="entry name" value="Steroid_delta5-4_isomerase"/>
</dbReference>
<dbReference type="InterPro" id="IPR032710">
    <property type="entry name" value="NTF2-like_dom_sf"/>
</dbReference>
<dbReference type="Proteomes" id="UP000295645">
    <property type="component" value="Unassembled WGS sequence"/>
</dbReference>
<feature type="signal peptide" evidence="1">
    <location>
        <begin position="1"/>
        <end position="22"/>
    </location>
</feature>
<gene>
    <name evidence="3" type="ORF">EC912_105257</name>
</gene>
<evidence type="ECO:0000313" key="3">
    <source>
        <dbReference type="EMBL" id="TCV93396.1"/>
    </source>
</evidence>
<organism evidence="3 4">
    <name type="scientific">Luteibacter rhizovicinus</name>
    <dbReference type="NCBI Taxonomy" id="242606"/>
    <lineage>
        <taxon>Bacteria</taxon>
        <taxon>Pseudomonadati</taxon>
        <taxon>Pseudomonadota</taxon>
        <taxon>Gammaproteobacteria</taxon>
        <taxon>Lysobacterales</taxon>
        <taxon>Rhodanobacteraceae</taxon>
        <taxon>Luteibacter</taxon>
    </lineage>
</organism>
<keyword evidence="4" id="KW-1185">Reference proteome</keyword>
<dbReference type="RefSeq" id="WP_132145157.1">
    <property type="nucleotide sequence ID" value="NZ_SMCS01000005.1"/>
</dbReference>
<reference evidence="3 4" key="1">
    <citation type="submission" date="2019-03" db="EMBL/GenBank/DDBJ databases">
        <title>Above-ground endophytic microbial communities from plants in different locations in the United States.</title>
        <authorList>
            <person name="Frank C."/>
        </authorList>
    </citation>
    <scope>NUCLEOTIDE SEQUENCE [LARGE SCALE GENOMIC DNA]</scope>
    <source>
        <strain evidence="3 4">LP_13_YM</strain>
    </source>
</reference>
<evidence type="ECO:0000313" key="4">
    <source>
        <dbReference type="Proteomes" id="UP000295645"/>
    </source>
</evidence>
<evidence type="ECO:0000256" key="1">
    <source>
        <dbReference type="SAM" id="SignalP"/>
    </source>
</evidence>
<dbReference type="InterPro" id="IPR027843">
    <property type="entry name" value="DUF4440"/>
</dbReference>
<feature type="domain" description="DUF4440" evidence="2">
    <location>
        <begin position="39"/>
        <end position="144"/>
    </location>
</feature>
<dbReference type="NCBIfam" id="TIGR02246">
    <property type="entry name" value="SgcJ/EcaC family oxidoreductase"/>
    <property type="match status" value="1"/>
</dbReference>